<feature type="compositionally biased region" description="Polar residues" evidence="2">
    <location>
        <begin position="311"/>
        <end position="342"/>
    </location>
</feature>
<proteinExistence type="predicted"/>
<dbReference type="AlphaFoldDB" id="A0A9N9CJ74"/>
<feature type="compositionally biased region" description="Polar residues" evidence="2">
    <location>
        <begin position="474"/>
        <end position="485"/>
    </location>
</feature>
<feature type="compositionally biased region" description="Low complexity" evidence="2">
    <location>
        <begin position="628"/>
        <end position="643"/>
    </location>
</feature>
<name>A0A9N9CJ74_9GLOM</name>
<evidence type="ECO:0000313" key="3">
    <source>
        <dbReference type="EMBL" id="CAG8605439.1"/>
    </source>
</evidence>
<reference evidence="3" key="1">
    <citation type="submission" date="2021-06" db="EMBL/GenBank/DDBJ databases">
        <authorList>
            <person name="Kallberg Y."/>
            <person name="Tangrot J."/>
            <person name="Rosling A."/>
        </authorList>
    </citation>
    <scope>NUCLEOTIDE SEQUENCE</scope>
    <source>
        <strain evidence="3">UK204</strain>
    </source>
</reference>
<feature type="coiled-coil region" evidence="1">
    <location>
        <begin position="266"/>
        <end position="293"/>
    </location>
</feature>
<dbReference type="EMBL" id="CAJVPQ010002694">
    <property type="protein sequence ID" value="CAG8605439.1"/>
    <property type="molecule type" value="Genomic_DNA"/>
</dbReference>
<feature type="region of interest" description="Disordered" evidence="2">
    <location>
        <begin position="311"/>
        <end position="362"/>
    </location>
</feature>
<feature type="region of interest" description="Disordered" evidence="2">
    <location>
        <begin position="180"/>
        <end position="234"/>
    </location>
</feature>
<dbReference type="OrthoDB" id="2138242at2759"/>
<dbReference type="Proteomes" id="UP000789570">
    <property type="component" value="Unassembled WGS sequence"/>
</dbReference>
<feature type="region of interest" description="Disordered" evidence="2">
    <location>
        <begin position="427"/>
        <end position="486"/>
    </location>
</feature>
<gene>
    <name evidence="3" type="ORF">FCALED_LOCUS8797</name>
</gene>
<feature type="region of interest" description="Disordered" evidence="2">
    <location>
        <begin position="624"/>
        <end position="649"/>
    </location>
</feature>
<accession>A0A9N9CJ74</accession>
<comment type="caution">
    <text evidence="3">The sequence shown here is derived from an EMBL/GenBank/DDBJ whole genome shotgun (WGS) entry which is preliminary data.</text>
</comment>
<keyword evidence="1" id="KW-0175">Coiled coil</keyword>
<evidence type="ECO:0000256" key="2">
    <source>
        <dbReference type="SAM" id="MobiDB-lite"/>
    </source>
</evidence>
<keyword evidence="4" id="KW-1185">Reference proteome</keyword>
<evidence type="ECO:0000313" key="4">
    <source>
        <dbReference type="Proteomes" id="UP000789570"/>
    </source>
</evidence>
<feature type="compositionally biased region" description="Low complexity" evidence="2">
    <location>
        <begin position="205"/>
        <end position="217"/>
    </location>
</feature>
<evidence type="ECO:0000256" key="1">
    <source>
        <dbReference type="SAM" id="Coils"/>
    </source>
</evidence>
<feature type="compositionally biased region" description="Polar residues" evidence="2">
    <location>
        <begin position="427"/>
        <end position="453"/>
    </location>
</feature>
<organism evidence="3 4">
    <name type="scientific">Funneliformis caledonium</name>
    <dbReference type="NCBI Taxonomy" id="1117310"/>
    <lineage>
        <taxon>Eukaryota</taxon>
        <taxon>Fungi</taxon>
        <taxon>Fungi incertae sedis</taxon>
        <taxon>Mucoromycota</taxon>
        <taxon>Glomeromycotina</taxon>
        <taxon>Glomeromycetes</taxon>
        <taxon>Glomerales</taxon>
        <taxon>Glomeraceae</taxon>
        <taxon>Funneliformis</taxon>
    </lineage>
</organism>
<sequence length="670" mass="73487">MKVTRLQLGVYANQQPFFLYLFPLVASSPSLSRTTLYKPFYRLRDIDVIFFESQIGFIHKSGKIPQIYFDTPGYCFYERSGDIYLAACAIRETGTILGNHLLAEFCSYGRSEIISGMADKLLESVDISRTPAVEAEFEFFTVNSTTSPNDEHSILLPISGRKRMSLEAVLDFTDNKRCSSIERTVSPSESDRGTPIKQEPSPAYSGSEHSNSSSPNHSPRPPHSPSSPLLSGEVVEEEIRTNKRRRVAASAIGSNNIKVTNNPEVMEQVRNTLKLKQQQKAIIEARQRQAQQQILQQKNFVDRRHSVAGYNNSAAQRSINTSSRNTSQGALDSNRTSNALSKRNSVSNRSNRNSRNLSVFAPPYNDGSIVVSSALPSVSKVRGQNSAGLAYHVQSPMTAPISLNRSAPNRQSVSGFPLSANSAFRPTGQSLNTHSASTSASINGLISPNNINDVRSGRISSSPLPSPNPSRISMSVTNPTSNGEQPSKESFIHLFDSFYDTVADTRSLKTTLEDQIRKTTTLLQTLQASGSMIESLVRGHFREMQREVVNDLMTLEKRLSKVEERIRSSAAVVGMGPSPPLDPDRRLSDISTTCSDIGLSHNKDTSTLTQDADNSSSQYLSVSQLTNSSPPLSAVSSSSGSEESQTKDYQDILSGLKARLESLERRISVS</sequence>
<feature type="compositionally biased region" description="Low complexity" evidence="2">
    <location>
        <begin position="458"/>
        <end position="473"/>
    </location>
</feature>
<feature type="compositionally biased region" description="Low complexity" evidence="2">
    <location>
        <begin position="343"/>
        <end position="359"/>
    </location>
</feature>
<protein>
    <submittedName>
        <fullName evidence="3">16810_t:CDS:1</fullName>
    </submittedName>
</protein>